<dbReference type="InterPro" id="IPR005122">
    <property type="entry name" value="Uracil-DNA_glycosylase-like"/>
</dbReference>
<dbReference type="GO" id="GO:0051539">
    <property type="term" value="F:4 iron, 4 sulfur cluster binding"/>
    <property type="evidence" value="ECO:0007669"/>
    <property type="project" value="UniProtKB-KW"/>
</dbReference>
<dbReference type="CDD" id="cd10030">
    <property type="entry name" value="UDG-F4_TTUDGA_SPO1dp_like"/>
    <property type="match status" value="1"/>
</dbReference>
<evidence type="ECO:0000313" key="15">
    <source>
        <dbReference type="Proteomes" id="UP000228921"/>
    </source>
</evidence>
<evidence type="ECO:0000256" key="7">
    <source>
        <dbReference type="ARBA" id="ARBA00022763"/>
    </source>
</evidence>
<dbReference type="SUPFAM" id="SSF52141">
    <property type="entry name" value="Uracil-DNA glycosylase-like"/>
    <property type="match status" value="1"/>
</dbReference>
<dbReference type="EMBL" id="PGTK01000008">
    <property type="protein sequence ID" value="PJF30611.1"/>
    <property type="molecule type" value="Genomic_DNA"/>
</dbReference>
<keyword evidence="7" id="KW-0227">DNA damage</keyword>
<dbReference type="PANTHER" id="PTHR33693:SF1">
    <property type="entry name" value="TYPE-4 URACIL-DNA GLYCOSYLASE"/>
    <property type="match status" value="1"/>
</dbReference>
<comment type="similarity">
    <text evidence="2">Belongs to the uracil-DNA glycosylase (UDG) superfamily. Type 4 (UDGa) family.</text>
</comment>
<sequence length="219" mass="24172">MSERLTVEQRRAALEAIAAEIRACDKCPLHAAGRTNAVPGSGDYTAEIMFIGEGPGFNEDRQGLPFVGQSGKLLDELLSLIGMNRSQVFITNVVKCRPPENRDPLPDEVSTCTQAYLYRQIELIAPKVIVTLGRFSMGLFFPNAKITQIHGQAKWENGRAYLPLYHPAAVLRNMATLKPQMEADFRKIPQLLAEWASRQSATAPATPPPAEPPEQLSLF</sequence>
<dbReference type="PANTHER" id="PTHR33693">
    <property type="entry name" value="TYPE-5 URACIL-DNA GLYCOSYLASE"/>
    <property type="match status" value="1"/>
</dbReference>
<evidence type="ECO:0000313" key="14">
    <source>
        <dbReference type="EMBL" id="PJF30611.1"/>
    </source>
</evidence>
<evidence type="ECO:0000256" key="11">
    <source>
        <dbReference type="ARBA" id="ARBA00023204"/>
    </source>
</evidence>
<accession>A0A2M8NZ95</accession>
<dbReference type="InterPro" id="IPR051536">
    <property type="entry name" value="UDG_Type-4/5"/>
</dbReference>
<dbReference type="GO" id="GO:0004844">
    <property type="term" value="F:uracil DNA N-glycosylase activity"/>
    <property type="evidence" value="ECO:0007669"/>
    <property type="project" value="UniProtKB-EC"/>
</dbReference>
<keyword evidence="5" id="KW-0004">4Fe-4S</keyword>
<dbReference type="InterPro" id="IPR036895">
    <property type="entry name" value="Uracil-DNA_glycosylase-like_sf"/>
</dbReference>
<evidence type="ECO:0000256" key="2">
    <source>
        <dbReference type="ARBA" id="ARBA00006521"/>
    </source>
</evidence>
<gene>
    <name evidence="14" type="ORF">CUN51_07325</name>
</gene>
<dbReference type="GO" id="GO:0006281">
    <property type="term" value="P:DNA repair"/>
    <property type="evidence" value="ECO:0007669"/>
    <property type="project" value="UniProtKB-KW"/>
</dbReference>
<feature type="region of interest" description="Disordered" evidence="12">
    <location>
        <begin position="198"/>
        <end position="219"/>
    </location>
</feature>
<keyword evidence="9" id="KW-0408">Iron</keyword>
<keyword evidence="8" id="KW-0378">Hydrolase</keyword>
<evidence type="ECO:0000256" key="10">
    <source>
        <dbReference type="ARBA" id="ARBA00023014"/>
    </source>
</evidence>
<reference evidence="14 15" key="1">
    <citation type="submission" date="2017-11" db="EMBL/GenBank/DDBJ databases">
        <title>Evolution of Phototrophy in the Chloroflexi Phylum Driven by Horizontal Gene Transfer.</title>
        <authorList>
            <person name="Ward L.M."/>
            <person name="Hemp J."/>
            <person name="Shih P.M."/>
            <person name="Mcglynn S.E."/>
            <person name="Fischer W."/>
        </authorList>
    </citation>
    <scope>NUCLEOTIDE SEQUENCE [LARGE SCALE GENOMIC DNA]</scope>
    <source>
        <strain evidence="14">CP2_2F</strain>
    </source>
</reference>
<protein>
    <recommendedName>
        <fullName evidence="4">Type-4 uracil-DNA glycosylase</fullName>
        <ecNumber evidence="3">3.2.2.27</ecNumber>
    </recommendedName>
</protein>
<organism evidence="14 15">
    <name type="scientific">Candidatus Thermofonsia Clade 1 bacterium</name>
    <dbReference type="NCBI Taxonomy" id="2364210"/>
    <lineage>
        <taxon>Bacteria</taxon>
        <taxon>Bacillati</taxon>
        <taxon>Chloroflexota</taxon>
        <taxon>Candidatus Thermofontia</taxon>
        <taxon>Candidatus Thermofonsia Clade 1</taxon>
    </lineage>
</organism>
<dbReference type="Pfam" id="PF03167">
    <property type="entry name" value="UDG"/>
    <property type="match status" value="1"/>
</dbReference>
<dbReference type="SMART" id="SM00987">
    <property type="entry name" value="UreE_C"/>
    <property type="match status" value="1"/>
</dbReference>
<evidence type="ECO:0000256" key="6">
    <source>
        <dbReference type="ARBA" id="ARBA00022723"/>
    </source>
</evidence>
<keyword evidence="11" id="KW-0234">DNA repair</keyword>
<dbReference type="EC" id="3.2.2.27" evidence="3"/>
<evidence type="ECO:0000256" key="9">
    <source>
        <dbReference type="ARBA" id="ARBA00023004"/>
    </source>
</evidence>
<keyword evidence="10" id="KW-0411">Iron-sulfur</keyword>
<evidence type="ECO:0000256" key="8">
    <source>
        <dbReference type="ARBA" id="ARBA00022801"/>
    </source>
</evidence>
<evidence type="ECO:0000259" key="13">
    <source>
        <dbReference type="SMART" id="SM00986"/>
    </source>
</evidence>
<comment type="caution">
    <text evidence="14">The sequence shown here is derived from an EMBL/GenBank/DDBJ whole genome shotgun (WGS) entry which is preliminary data.</text>
</comment>
<dbReference type="NCBIfam" id="TIGR00758">
    <property type="entry name" value="UDG_fam4"/>
    <property type="match status" value="1"/>
</dbReference>
<name>A0A2M8NZ95_9CHLR</name>
<keyword evidence="6" id="KW-0479">Metal-binding</keyword>
<comment type="catalytic activity">
    <reaction evidence="1">
        <text>Hydrolyzes single-stranded DNA or mismatched double-stranded DNA and polynucleotides, releasing free uracil.</text>
        <dbReference type="EC" id="3.2.2.27"/>
    </reaction>
</comment>
<evidence type="ECO:0000256" key="12">
    <source>
        <dbReference type="SAM" id="MobiDB-lite"/>
    </source>
</evidence>
<evidence type="ECO:0000256" key="5">
    <source>
        <dbReference type="ARBA" id="ARBA00022485"/>
    </source>
</evidence>
<dbReference type="SMART" id="SM00986">
    <property type="entry name" value="UDG"/>
    <property type="match status" value="1"/>
</dbReference>
<dbReference type="Gene3D" id="3.40.470.10">
    <property type="entry name" value="Uracil-DNA glycosylase-like domain"/>
    <property type="match status" value="1"/>
</dbReference>
<evidence type="ECO:0000256" key="1">
    <source>
        <dbReference type="ARBA" id="ARBA00001400"/>
    </source>
</evidence>
<feature type="domain" description="Uracil-DNA glycosylase-like" evidence="13">
    <location>
        <begin position="39"/>
        <end position="186"/>
    </location>
</feature>
<dbReference type="AlphaFoldDB" id="A0A2M8NZ95"/>
<proteinExistence type="inferred from homology"/>
<dbReference type="InterPro" id="IPR005273">
    <property type="entry name" value="Ura-DNA_glyco_family4"/>
</dbReference>
<evidence type="ECO:0000256" key="4">
    <source>
        <dbReference type="ARBA" id="ARBA00019403"/>
    </source>
</evidence>
<evidence type="ECO:0000256" key="3">
    <source>
        <dbReference type="ARBA" id="ARBA00012030"/>
    </source>
</evidence>
<dbReference type="Proteomes" id="UP000228921">
    <property type="component" value="Unassembled WGS sequence"/>
</dbReference>
<dbReference type="GO" id="GO:0046872">
    <property type="term" value="F:metal ion binding"/>
    <property type="evidence" value="ECO:0007669"/>
    <property type="project" value="UniProtKB-KW"/>
</dbReference>